<name>A0AAV7IA33_COTGL</name>
<feature type="signal peptide" evidence="1">
    <location>
        <begin position="1"/>
        <end position="21"/>
    </location>
</feature>
<dbReference type="EMBL" id="JAHXZJ010001864">
    <property type="protein sequence ID" value="KAH0549085.1"/>
    <property type="molecule type" value="Genomic_DNA"/>
</dbReference>
<keyword evidence="3" id="KW-1185">Reference proteome</keyword>
<sequence length="154" mass="17434">MNTLLVLLAVTIAILTDKSTVTPPSSDERVTVECMARNVKMKFTPSKHFQAKLGVEMNFNKIGCFEYGDPGKEVALVVNFKHCTNKNHTFELRILEKYKGLEHDPDFKKKRATRVSYATITCPPFPKIPADTRFGKCPGYITRVNGWAKCFESE</sequence>
<gene>
    <name evidence="2" type="ORF">KQX54_005946</name>
</gene>
<evidence type="ECO:0000313" key="2">
    <source>
        <dbReference type="EMBL" id="KAH0549085.1"/>
    </source>
</evidence>
<dbReference type="Proteomes" id="UP000826195">
    <property type="component" value="Unassembled WGS sequence"/>
</dbReference>
<feature type="chain" id="PRO_5043989502" evidence="1">
    <location>
        <begin position="22"/>
        <end position="154"/>
    </location>
</feature>
<evidence type="ECO:0000256" key="1">
    <source>
        <dbReference type="SAM" id="SignalP"/>
    </source>
</evidence>
<reference evidence="2 3" key="1">
    <citation type="journal article" date="2021" name="J. Hered.">
        <title>A chromosome-level genome assembly of the parasitoid wasp, Cotesia glomerata (Hymenoptera: Braconidae).</title>
        <authorList>
            <person name="Pinto B.J."/>
            <person name="Weis J.J."/>
            <person name="Gamble T."/>
            <person name="Ode P.J."/>
            <person name="Paul R."/>
            <person name="Zaspel J.M."/>
        </authorList>
    </citation>
    <scope>NUCLEOTIDE SEQUENCE [LARGE SCALE GENOMIC DNA]</scope>
    <source>
        <strain evidence="2">CgM1</strain>
    </source>
</reference>
<comment type="caution">
    <text evidence="2">The sequence shown here is derived from an EMBL/GenBank/DDBJ whole genome shotgun (WGS) entry which is preliminary data.</text>
</comment>
<proteinExistence type="predicted"/>
<accession>A0AAV7IA33</accession>
<protein>
    <submittedName>
        <fullName evidence="2">Uncharacterized protein</fullName>
    </submittedName>
</protein>
<organism evidence="2 3">
    <name type="scientific">Cotesia glomerata</name>
    <name type="common">Lepidopteran parasitic wasp</name>
    <name type="synonym">Apanteles glomeratus</name>
    <dbReference type="NCBI Taxonomy" id="32391"/>
    <lineage>
        <taxon>Eukaryota</taxon>
        <taxon>Metazoa</taxon>
        <taxon>Ecdysozoa</taxon>
        <taxon>Arthropoda</taxon>
        <taxon>Hexapoda</taxon>
        <taxon>Insecta</taxon>
        <taxon>Pterygota</taxon>
        <taxon>Neoptera</taxon>
        <taxon>Endopterygota</taxon>
        <taxon>Hymenoptera</taxon>
        <taxon>Apocrita</taxon>
        <taxon>Ichneumonoidea</taxon>
        <taxon>Braconidae</taxon>
        <taxon>Microgastrinae</taxon>
        <taxon>Cotesia</taxon>
    </lineage>
</organism>
<keyword evidence="1" id="KW-0732">Signal</keyword>
<evidence type="ECO:0000313" key="3">
    <source>
        <dbReference type="Proteomes" id="UP000826195"/>
    </source>
</evidence>
<dbReference type="AlphaFoldDB" id="A0AAV7IA33"/>